<dbReference type="SUPFAM" id="SSF53822">
    <property type="entry name" value="Periplasmic binding protein-like I"/>
    <property type="match status" value="1"/>
</dbReference>
<comment type="similarity">
    <text evidence="2">Belongs to the bacterial solute-binding protein 2 family.</text>
</comment>
<dbReference type="Pfam" id="PF13407">
    <property type="entry name" value="Peripla_BP_4"/>
    <property type="match status" value="1"/>
</dbReference>
<comment type="subcellular location">
    <subcellularLocation>
        <location evidence="1">Periplasm</location>
    </subcellularLocation>
</comment>
<dbReference type="PANTHER" id="PTHR30036">
    <property type="entry name" value="D-XYLOSE-BINDING PERIPLASMIC PROTEIN"/>
    <property type="match status" value="1"/>
</dbReference>
<reference evidence="4 5" key="1">
    <citation type="submission" date="2018-09" db="EMBL/GenBank/DDBJ databases">
        <title>Identification of marine bacteria producing industrial enzymes.</title>
        <authorList>
            <person name="Cheng T.H."/>
            <person name="Saidin J."/>
            <person name="Muhd D.D."/>
            <person name="Isa M.N.M."/>
            <person name="Bakar M.F.A."/>
            <person name="Ismail N."/>
        </authorList>
    </citation>
    <scope>NUCLEOTIDE SEQUENCE [LARGE SCALE GENOMIC DNA]</scope>
    <source>
        <strain evidence="4 5">MNAD 1.6</strain>
    </source>
</reference>
<dbReference type="GO" id="GO:0030246">
    <property type="term" value="F:carbohydrate binding"/>
    <property type="evidence" value="ECO:0007669"/>
    <property type="project" value="TreeGrafter"/>
</dbReference>
<dbReference type="Proteomes" id="UP000265938">
    <property type="component" value="Unassembled WGS sequence"/>
</dbReference>
<gene>
    <name evidence="4" type="ORF">D4741_05290</name>
</gene>
<evidence type="ECO:0000313" key="4">
    <source>
        <dbReference type="EMBL" id="RJF37487.1"/>
    </source>
</evidence>
<name>A0A3A3EQJ2_9GAMM</name>
<dbReference type="InterPro" id="IPR025997">
    <property type="entry name" value="SBP_2_dom"/>
</dbReference>
<protein>
    <submittedName>
        <fullName evidence="4">Sugar ABC transporter substrate-binding protein</fullName>
    </submittedName>
</protein>
<dbReference type="EMBL" id="QYSE01000001">
    <property type="protein sequence ID" value="RJF37487.1"/>
    <property type="molecule type" value="Genomic_DNA"/>
</dbReference>
<evidence type="ECO:0000256" key="2">
    <source>
        <dbReference type="ARBA" id="ARBA00007639"/>
    </source>
</evidence>
<dbReference type="RefSeq" id="WP_119852246.1">
    <property type="nucleotide sequence ID" value="NZ_QYSE01000001.1"/>
</dbReference>
<evidence type="ECO:0000259" key="3">
    <source>
        <dbReference type="Pfam" id="PF13407"/>
    </source>
</evidence>
<accession>A0A3A3EQJ2</accession>
<dbReference type="GO" id="GO:0030288">
    <property type="term" value="C:outer membrane-bounded periplasmic space"/>
    <property type="evidence" value="ECO:0007669"/>
    <property type="project" value="TreeGrafter"/>
</dbReference>
<organism evidence="4 5">
    <name type="scientific">Pseudoalteromonas gelatinilytica</name>
    <dbReference type="NCBI Taxonomy" id="1703256"/>
    <lineage>
        <taxon>Bacteria</taxon>
        <taxon>Pseudomonadati</taxon>
        <taxon>Pseudomonadota</taxon>
        <taxon>Gammaproteobacteria</taxon>
        <taxon>Alteromonadales</taxon>
        <taxon>Pseudoalteromonadaceae</taxon>
        <taxon>Pseudoalteromonas</taxon>
    </lineage>
</organism>
<sequence>MSLKVLLNFKLNWVFLCASFWLFALPIQAKYVVAVVGKTKNDSFYQQAFKGCEQFAKQHLDFECIYDGPKDFQDIRTQVLVITDLVRRNNISGLLIATTDSNYLVERALKQLKDNNIPVITFDSDLLEEDQQYRLAYVGTNNFDYGVALGNELKKFTNKANNQVCIQSGHSTTPNLNKRIEGVRYALSGQTEKRLSGENGWSEFDRCPLYSLGKREVSLGQLDKLLSLENPPLFLAVAGFAQFNPNYANVIAKHKQRIANQEVVIVSADTEQMQLAVLQQGLSSANIGQNPFEMGRLSAELMYQYLTKGERPAKSHYYLDFHYCQQSNAGTCTVNH</sequence>
<dbReference type="GO" id="GO:0055085">
    <property type="term" value="P:transmembrane transport"/>
    <property type="evidence" value="ECO:0007669"/>
    <property type="project" value="UniProtKB-ARBA"/>
</dbReference>
<comment type="caution">
    <text evidence="4">The sequence shown here is derived from an EMBL/GenBank/DDBJ whole genome shotgun (WGS) entry which is preliminary data.</text>
</comment>
<dbReference type="Gene3D" id="3.40.50.2300">
    <property type="match status" value="2"/>
</dbReference>
<evidence type="ECO:0000256" key="1">
    <source>
        <dbReference type="ARBA" id="ARBA00004418"/>
    </source>
</evidence>
<dbReference type="PANTHER" id="PTHR30036:SF7">
    <property type="entry name" value="ABC TRANSPORTER PERIPLASMIC-BINDING PROTEIN YPHF"/>
    <property type="match status" value="1"/>
</dbReference>
<proteinExistence type="inferred from homology"/>
<dbReference type="InterPro" id="IPR050555">
    <property type="entry name" value="Bact_Solute-Bind_Prot2"/>
</dbReference>
<evidence type="ECO:0000313" key="5">
    <source>
        <dbReference type="Proteomes" id="UP000265938"/>
    </source>
</evidence>
<dbReference type="InterPro" id="IPR028082">
    <property type="entry name" value="Peripla_BP_I"/>
</dbReference>
<dbReference type="AlphaFoldDB" id="A0A3A3EQJ2"/>
<feature type="domain" description="Periplasmic binding protein" evidence="3">
    <location>
        <begin position="33"/>
        <end position="309"/>
    </location>
</feature>